<evidence type="ECO:0000256" key="2">
    <source>
        <dbReference type="ARBA" id="ARBA00023012"/>
    </source>
</evidence>
<dbReference type="GO" id="GO:0000156">
    <property type="term" value="F:phosphorelay response regulator activity"/>
    <property type="evidence" value="ECO:0007669"/>
    <property type="project" value="TreeGrafter"/>
</dbReference>
<dbReference type="SMART" id="SM00448">
    <property type="entry name" value="REC"/>
    <property type="match status" value="1"/>
</dbReference>
<keyword evidence="2" id="KW-0902">Two-component regulatory system</keyword>
<evidence type="ECO:0000256" key="4">
    <source>
        <dbReference type="ARBA" id="ARBA00023125"/>
    </source>
</evidence>
<evidence type="ECO:0000259" key="9">
    <source>
        <dbReference type="PROSITE" id="PS51755"/>
    </source>
</evidence>
<accession>A0A9D2NSF3</accession>
<dbReference type="InterPro" id="IPR039420">
    <property type="entry name" value="WalR-like"/>
</dbReference>
<evidence type="ECO:0000313" key="10">
    <source>
        <dbReference type="EMBL" id="HJC37084.1"/>
    </source>
</evidence>
<proteinExistence type="predicted"/>
<dbReference type="Gene3D" id="3.40.50.2300">
    <property type="match status" value="1"/>
</dbReference>
<evidence type="ECO:0000256" key="5">
    <source>
        <dbReference type="ARBA" id="ARBA00023163"/>
    </source>
</evidence>
<dbReference type="InterPro" id="IPR001867">
    <property type="entry name" value="OmpR/PhoB-type_DNA-bd"/>
</dbReference>
<keyword evidence="5" id="KW-0804">Transcription</keyword>
<feature type="modified residue" description="4-aspartylphosphate" evidence="6">
    <location>
        <position position="56"/>
    </location>
</feature>
<dbReference type="CDD" id="cd00383">
    <property type="entry name" value="trans_reg_C"/>
    <property type="match status" value="1"/>
</dbReference>
<dbReference type="SUPFAM" id="SSF52172">
    <property type="entry name" value="CheY-like"/>
    <property type="match status" value="1"/>
</dbReference>
<dbReference type="Proteomes" id="UP000823896">
    <property type="component" value="Unassembled WGS sequence"/>
</dbReference>
<feature type="DNA-binding region" description="OmpR/PhoB-type" evidence="7">
    <location>
        <begin position="131"/>
        <end position="228"/>
    </location>
</feature>
<feature type="domain" description="OmpR/PhoB-type" evidence="9">
    <location>
        <begin position="131"/>
        <end position="228"/>
    </location>
</feature>
<gene>
    <name evidence="10" type="ORF">H9702_08160</name>
</gene>
<dbReference type="InterPro" id="IPR011006">
    <property type="entry name" value="CheY-like_superfamily"/>
</dbReference>
<protein>
    <submittedName>
        <fullName evidence="10">Response regulator transcription factor</fullName>
    </submittedName>
</protein>
<dbReference type="AlphaFoldDB" id="A0A9D2NSF3"/>
<dbReference type="PROSITE" id="PS50110">
    <property type="entry name" value="RESPONSE_REGULATORY"/>
    <property type="match status" value="1"/>
</dbReference>
<dbReference type="SMART" id="SM00862">
    <property type="entry name" value="Trans_reg_C"/>
    <property type="match status" value="1"/>
</dbReference>
<dbReference type="PANTHER" id="PTHR48111:SF1">
    <property type="entry name" value="TWO-COMPONENT RESPONSE REGULATOR ORR33"/>
    <property type="match status" value="1"/>
</dbReference>
<comment type="caution">
    <text evidence="10">The sequence shown here is derived from an EMBL/GenBank/DDBJ whole genome shotgun (WGS) entry which is preliminary data.</text>
</comment>
<dbReference type="PROSITE" id="PS51755">
    <property type="entry name" value="OMPR_PHOB"/>
    <property type="match status" value="1"/>
</dbReference>
<dbReference type="GO" id="GO:0032993">
    <property type="term" value="C:protein-DNA complex"/>
    <property type="evidence" value="ECO:0007669"/>
    <property type="project" value="TreeGrafter"/>
</dbReference>
<evidence type="ECO:0000256" key="7">
    <source>
        <dbReference type="PROSITE-ProRule" id="PRU01091"/>
    </source>
</evidence>
<dbReference type="Gene3D" id="1.10.10.10">
    <property type="entry name" value="Winged helix-like DNA-binding domain superfamily/Winged helix DNA-binding domain"/>
    <property type="match status" value="1"/>
</dbReference>
<organism evidence="10 11">
    <name type="scientific">Candidatus Merdibacter merdavium</name>
    <dbReference type="NCBI Taxonomy" id="2838692"/>
    <lineage>
        <taxon>Bacteria</taxon>
        <taxon>Bacillati</taxon>
        <taxon>Bacillota</taxon>
        <taxon>Erysipelotrichia</taxon>
        <taxon>Erysipelotrichales</taxon>
        <taxon>Erysipelotrichaceae</taxon>
        <taxon>Merdibacter</taxon>
    </lineage>
</organism>
<dbReference type="GO" id="GO:0000976">
    <property type="term" value="F:transcription cis-regulatory region binding"/>
    <property type="evidence" value="ECO:0007669"/>
    <property type="project" value="TreeGrafter"/>
</dbReference>
<dbReference type="Pfam" id="PF00486">
    <property type="entry name" value="Trans_reg_C"/>
    <property type="match status" value="1"/>
</dbReference>
<evidence type="ECO:0000256" key="1">
    <source>
        <dbReference type="ARBA" id="ARBA00022553"/>
    </source>
</evidence>
<dbReference type="GO" id="GO:0005829">
    <property type="term" value="C:cytosol"/>
    <property type="evidence" value="ECO:0007669"/>
    <property type="project" value="TreeGrafter"/>
</dbReference>
<feature type="domain" description="Response regulatory" evidence="8">
    <location>
        <begin position="7"/>
        <end position="120"/>
    </location>
</feature>
<evidence type="ECO:0000259" key="8">
    <source>
        <dbReference type="PROSITE" id="PS50110"/>
    </source>
</evidence>
<evidence type="ECO:0000256" key="6">
    <source>
        <dbReference type="PROSITE-ProRule" id="PRU00169"/>
    </source>
</evidence>
<name>A0A9D2NSF3_9FIRM</name>
<reference evidence="10" key="1">
    <citation type="journal article" date="2021" name="PeerJ">
        <title>Extensive microbial diversity within the chicken gut microbiome revealed by metagenomics and culture.</title>
        <authorList>
            <person name="Gilroy R."/>
            <person name="Ravi A."/>
            <person name="Getino M."/>
            <person name="Pursley I."/>
            <person name="Horton D.L."/>
            <person name="Alikhan N.F."/>
            <person name="Baker D."/>
            <person name="Gharbi K."/>
            <person name="Hall N."/>
            <person name="Watson M."/>
            <person name="Adriaenssens E.M."/>
            <person name="Foster-Nyarko E."/>
            <person name="Jarju S."/>
            <person name="Secka A."/>
            <person name="Antonio M."/>
            <person name="Oren A."/>
            <person name="Chaudhuri R.R."/>
            <person name="La Ragione R."/>
            <person name="Hildebrand F."/>
            <person name="Pallen M.J."/>
        </authorList>
    </citation>
    <scope>NUCLEOTIDE SEQUENCE</scope>
    <source>
        <strain evidence="10">CHK187-11901</strain>
    </source>
</reference>
<dbReference type="PANTHER" id="PTHR48111">
    <property type="entry name" value="REGULATOR OF RPOS"/>
    <property type="match status" value="1"/>
</dbReference>
<keyword evidence="4 7" id="KW-0238">DNA-binding</keyword>
<dbReference type="GO" id="GO:0006355">
    <property type="term" value="P:regulation of DNA-templated transcription"/>
    <property type="evidence" value="ECO:0007669"/>
    <property type="project" value="InterPro"/>
</dbReference>
<dbReference type="CDD" id="cd17574">
    <property type="entry name" value="REC_OmpR"/>
    <property type="match status" value="1"/>
</dbReference>
<sequence>MSEKQLQVLYVEDDEEMAKSLAMALKRYDITLTAAGSYHRAWQLIQTRCFDLYLIDVFLKDGSGFDLCREIREYERTPVIFLTSAVGEPEQIRGYEIGGDAYVSKPFTIESLMARVHAVMRRQQWQNTRLPNRVMTGSLEIDFSRMSVWRKGENIALTKMQFRILRLLVENAQTVVLRDAICNFLWEERGVIMEQNTLNVHVSNLKKALKDEGSCIETVHNIGYRWNQPVTKGEMRAEPSAAGS</sequence>
<reference evidence="10" key="2">
    <citation type="submission" date="2021-04" db="EMBL/GenBank/DDBJ databases">
        <authorList>
            <person name="Gilroy R."/>
        </authorList>
    </citation>
    <scope>NUCLEOTIDE SEQUENCE</scope>
    <source>
        <strain evidence="10">CHK187-11901</strain>
    </source>
</reference>
<evidence type="ECO:0000313" key="11">
    <source>
        <dbReference type="Proteomes" id="UP000823896"/>
    </source>
</evidence>
<dbReference type="Pfam" id="PF00072">
    <property type="entry name" value="Response_reg"/>
    <property type="match status" value="1"/>
</dbReference>
<keyword evidence="3" id="KW-0805">Transcription regulation</keyword>
<evidence type="ECO:0000256" key="3">
    <source>
        <dbReference type="ARBA" id="ARBA00023015"/>
    </source>
</evidence>
<dbReference type="EMBL" id="DWWM01000052">
    <property type="protein sequence ID" value="HJC37084.1"/>
    <property type="molecule type" value="Genomic_DNA"/>
</dbReference>
<dbReference type="InterPro" id="IPR001789">
    <property type="entry name" value="Sig_transdc_resp-reg_receiver"/>
</dbReference>
<keyword evidence="1 6" id="KW-0597">Phosphoprotein</keyword>
<dbReference type="InterPro" id="IPR036388">
    <property type="entry name" value="WH-like_DNA-bd_sf"/>
</dbReference>